<dbReference type="PROSITE" id="PS51820">
    <property type="entry name" value="PA14"/>
    <property type="match status" value="1"/>
</dbReference>
<dbReference type="EMBL" id="LN827929">
    <property type="protein sequence ID" value="CEZ18946.1"/>
    <property type="molecule type" value="Genomic_DNA"/>
</dbReference>
<dbReference type="Gene3D" id="2.60.120.1560">
    <property type="match status" value="1"/>
</dbReference>
<reference evidence="8" key="1">
    <citation type="submission" date="2014-12" db="EMBL/GenBank/DDBJ databases">
        <authorList>
            <person name="Salcher M.M."/>
        </authorList>
    </citation>
    <scope>NUCLEOTIDE SEQUENCE [LARGE SCALE GENOMIC DNA]</scope>
    <source>
        <strain evidence="8">MMS-10A-171</strain>
    </source>
</reference>
<feature type="domain" description="PA14" evidence="6">
    <location>
        <begin position="1555"/>
        <end position="1736"/>
    </location>
</feature>
<evidence type="ECO:0000256" key="2">
    <source>
        <dbReference type="ARBA" id="ARBA00022525"/>
    </source>
</evidence>
<dbReference type="InterPro" id="IPR049304">
    <property type="entry name" value="Gly_rich_dom"/>
</dbReference>
<dbReference type="SMART" id="SM00912">
    <property type="entry name" value="Haemagg_act"/>
    <property type="match status" value="1"/>
</dbReference>
<dbReference type="NCBIfam" id="TIGR01901">
    <property type="entry name" value="adhes_NPXG"/>
    <property type="match status" value="1"/>
</dbReference>
<dbReference type="SUPFAM" id="SSF56988">
    <property type="entry name" value="Anthrax protective antigen"/>
    <property type="match status" value="1"/>
</dbReference>
<dbReference type="Pfam" id="PF21722">
    <property type="entry name" value="Gly_rich_2"/>
    <property type="match status" value="2"/>
</dbReference>
<dbReference type="PANTHER" id="PTHR12338:SF8">
    <property type="entry name" value="HEME_HEMOPEXIN-BINDING PROTEIN"/>
    <property type="match status" value="1"/>
</dbReference>
<evidence type="ECO:0000256" key="1">
    <source>
        <dbReference type="ARBA" id="ARBA00004613"/>
    </source>
</evidence>
<dbReference type="SUPFAM" id="SSF51126">
    <property type="entry name" value="Pectin lyase-like"/>
    <property type="match status" value="1"/>
</dbReference>
<dbReference type="Pfam" id="PF12951">
    <property type="entry name" value="PATR"/>
    <property type="match status" value="3"/>
</dbReference>
<evidence type="ECO:0000256" key="5">
    <source>
        <dbReference type="SAM" id="SignalP"/>
    </source>
</evidence>
<proteinExistence type="predicted"/>
<dbReference type="NCBIfam" id="TIGR02601">
    <property type="entry name" value="autotrns_rpt"/>
    <property type="match status" value="3"/>
</dbReference>
<name>A0A0D6ETK9_9PROT</name>
<sequence>MTIFSKIKLIFLLVFFGLQTPAVADLAVDTLPVNGQVVSGDALIETSGTVLNINQTSQRAILSWDTFNVGQDATVNFNQPNASASTLNRIGGQSPSKIFGKINATGEVILQNSAGVYISKSGRLDVGSITATSHSISNDDYLNGQYHYDRNGARGSVVNEGTIHSSLKGYVALLAPEVRNSGLIMAQMGTVVMAAGERVTLNFDSNSHLASITTTPSTINTLIENKSAVTVSGGTIILSAKALNTLVSGLIKQSGTLNASDMGTKLVSVGGRILIEGDSIHVATNSETLAQGSAGGGEVKIIASQSLTLESQSKINVSAIDNGNGGSIKTSAPQTLLAGQLEAHGGVIAGKGGLIETQTDNLNITDTAQVAAISRDQVNAEGQWIMNLPHLTMTQNIAALISSTLKDTNVQLNVYRSSFDLLKDQIIEKISGIKTSFEIHSKTQMNIAGNISSDTSAPLDLILKSYESILVSTSSTVHVRNINVEAPTISVAGNLNAYGSTHQDSSPFMALLGARIAIAGNLRSGSKQNSGRILVKGANEIAINSSAKIITEGNEGGSVIMQSEYGSISVLGTIMTNGESGRGGTIDIDAHHSFIAQDAKLFANGLTDGGSIVVLSRHGDVNFQQSFIQTNGGAGVGGTILMSGVNNTYISSTEISATGEVKGGTIKVGNDLAGQLVPFSKYLDVDIFSSINASQINPNHKNYQGGFIETSAHTVNLLGSINAGRGGMWLLDPFDIVIDATKAGYIKTVLDAGSSVTITTAFATNTVGENSISGSSGNGDITINAAISSAGLGASLTLTAANEIYVNQAITLSGAGSSITFTAINTNLSNNITTNGDQTFNGNIKLYSGITLTSNGGNVNITGNVIGISGLLEFLGGGVYKYNGTSYTVGVGSSPVSVLYTSSSSTYSWQAQSTSAEVLLVAGGGGGGMDMGGGGGGGGVIAQTVTTTAQAFYEIKVGAGGSGAPAGGTNGQNGGHNFNINASSGNNSTLQHAGGTLTAVGGGYGGTSYWSSPLGGQGGTGGSGGGAAGYNAGTSGKNGSGTSGQGYAGASGYGHHVSGGGGGAGAPGNTGGSNGASSGGAGIENCILGTCYYWGGGGGGAGYSYTGGNGGIGGGGGGAVGTTTGGAGYNNGSAGGGGCTGCWAQTPGGNGGTNTGGGGGGGSHYNSNNKGGNGGTGIVVLKYNGSLIINSGSGAAQIAGTASNGAMTINSNSVLSSIGGAISGAMSLTKLGSGTLTLSGTSSSYTGVTAISAGTIKLGAAGAISDSSAVSLTGTLDLNSFSETIGSLSGAGTITSSAAGTPTLTIGADNTSSTFTGLIENGSATVTLTKSGSGTLTLSGSNTYTGGTNINAGVLSLGSTNAIGSSGTISFGGGTLQYTSSNTTDYSSRLSGASGQAFKVDTNGRTVTWASDLTNASSSITKSGTGTWTVGVINLANASFNQGTLNATSIAISGTNTIGGTISTSGTVSFTGATTLVRDTTITSSNSAVSFGSTINGEYELIINAGSSTASFAGAIGGTSPVGRLEVSASSGISIGGNITTIQGLSNGLYFEKFSGQAYGNMTFYNTATRLNINNGNGATMPASLTNPITTINAANGTVNVTTATSTHIYVCPGTDCDSNYSVRATGYFMAPTSGTYTFVTYADDDHYLFIGNNSESISDFMTRVQSTSATPNTGERGLVVRAPGCCQRVTGTTSLVAGGRYPIYATFNEGGGGDYMWTKFMLPGQSSFVSGVHSDVSSGLGYYYSNPAGASGGGGVTGVALTGPVTLNGNSTISSANASVTITGALSSDATPRNFVVNAQSFNAQALSSLSNLSVTVADSSAITGIISSATSVPDMQFTKAGDGILTLSANNTYSGSTLISAGTLKLTGSNASLGASTNSLTIAGGTLDLVNKALTLNTLTMNNASSYITNTSGTSSMIVTNPSSLRGSITTQGTQTYSSGISLTGNMSFASTNSDIIFSSTVSGAYNLTVNSGSGTARFNGALNNIVNFSSLGTTILDRSIATTGTQTYGATTLSAGVLLSTTNDDVTFNSTLSGPFGLTANVGTAQVVFSGRVGGDGNLADALASISITGRAYMVEDIYTANDQTYSTDITINGVRALQSLNGSITLGGNVNAVGNATIVLLGGGIYKYNADSYTATSTVNTITGISYTSSTGQYSWNAAAGSAQVLIVAGGGGGGSDMGGGGGGGGVIASNAVALSRGNAYTIVVGQGGSGAPAGQGRVAGSNGSNSSFAGLVAIGGGGGASNHDGSSNPAGNGGSGGGASGGAQSPNGGSGGGGGYGGGRAGTGTVGQGNNGSFGIWAWYPGGGGGAGAAGSTNPAHGGRGIENDILGVSYYWGGGGGGSGYSNIGGNGGIGGGGGGAVGTTTGGAGYNNGSAGGGGCTGCWAQTPGGNAGANTGGGGGGGSHYNSNNQGGNGGSGIVAFKYATNNSLTLTASNGRVNLPSDLTLSNLNSFTLVDGNLNRDLTFNTLALVNTSLDLVNRKLTSATLSMDANSSITNSSGFAKLQVTGATSLAGSITTGRGFFTVPNALTIKNVVTQLDETLETSWGQYFGGAVTLVGNATLRSYTFDNLALDNGKSNSFDIGFNSTIKGNYDLTIDAGLGYVLFKDRIGEDPVLETSSTIMTLNRNNGNDYVGYGNRNYGRGTSYASSVARSSNNLKNLTVTGNEIFIKADITTEYNQSYTGHTQIGDNGTNGLTRSLISLDPTISFYGRAIRYETIVNNAYVYQDTTNKYTFDDESSVPTHTLILKAKGYCYVGTSAACGDTGNIRKALEPSSGLASATVLFNSWKPLVNVLTDNITMLFPSATYNPLTFNINALSIPRGVNDGSRSTTESSTIANKATVNYQASLRPRAGPEDVRSLAAVGRTTAIARGMGGIAVRGVLGNEVRNSGPSKDFAVFTPVKINLNGNVVIGNVQSSFSDNGPAISSSPKIESNVNARPGTSANPKPVDQAKSNSSKESQQIKNNSAACAQENKTGCQ</sequence>
<dbReference type="InterPro" id="IPR018871">
    <property type="entry name" value="GLEYA_adhesin_domain"/>
</dbReference>
<evidence type="ECO:0000256" key="3">
    <source>
        <dbReference type="ARBA" id="ARBA00022729"/>
    </source>
</evidence>
<evidence type="ECO:0000313" key="7">
    <source>
        <dbReference type="EMBL" id="CEZ18946.1"/>
    </source>
</evidence>
<dbReference type="PANTHER" id="PTHR12338">
    <property type="entry name" value="AUTOTRANSPORTER"/>
    <property type="match status" value="1"/>
</dbReference>
<dbReference type="HOGENOM" id="CLU_226166_0_0_4"/>
<dbReference type="Pfam" id="PF10528">
    <property type="entry name" value="GLEYA"/>
    <property type="match status" value="1"/>
</dbReference>
<feature type="compositionally biased region" description="Gly residues" evidence="4">
    <location>
        <begin position="2256"/>
        <end position="2266"/>
    </location>
</feature>
<dbReference type="InterPro" id="IPR012334">
    <property type="entry name" value="Pectin_lyas_fold"/>
</dbReference>
<dbReference type="STRING" id="1581557.BN1208_0050"/>
<dbReference type="GO" id="GO:0005576">
    <property type="term" value="C:extracellular region"/>
    <property type="evidence" value="ECO:0007669"/>
    <property type="project" value="UniProtKB-SubCell"/>
</dbReference>
<dbReference type="InterPro" id="IPR011050">
    <property type="entry name" value="Pectin_lyase_fold/virulence"/>
</dbReference>
<evidence type="ECO:0000259" key="6">
    <source>
        <dbReference type="PROSITE" id="PS51820"/>
    </source>
</evidence>
<feature type="region of interest" description="Disordered" evidence="4">
    <location>
        <begin position="2926"/>
        <end position="2982"/>
    </location>
</feature>
<protein>
    <recommendedName>
        <fullName evidence="6">PA14 domain-containing protein</fullName>
    </recommendedName>
</protein>
<feature type="compositionally biased region" description="Polar residues" evidence="4">
    <location>
        <begin position="2926"/>
        <end position="2948"/>
    </location>
</feature>
<keyword evidence="2" id="KW-0964">Secreted</keyword>
<feature type="compositionally biased region" description="Polar residues" evidence="4">
    <location>
        <begin position="2955"/>
        <end position="2982"/>
    </location>
</feature>
<dbReference type="InterPro" id="IPR037524">
    <property type="entry name" value="PA14/GLEYA"/>
</dbReference>
<keyword evidence="8" id="KW-1185">Reference proteome</keyword>
<dbReference type="Gene3D" id="2.160.20.10">
    <property type="entry name" value="Single-stranded right-handed beta-helix, Pectin lyase-like"/>
    <property type="match status" value="2"/>
</dbReference>
<organism evidence="7 8">
    <name type="scientific">Candidatus Methylopumilus planktonicus</name>
    <dbReference type="NCBI Taxonomy" id="1581557"/>
    <lineage>
        <taxon>Bacteria</taxon>
        <taxon>Pseudomonadati</taxon>
        <taxon>Pseudomonadota</taxon>
        <taxon>Betaproteobacteria</taxon>
        <taxon>Nitrosomonadales</taxon>
        <taxon>Methylophilaceae</taxon>
        <taxon>Candidatus Methylopumilus</taxon>
    </lineage>
</organism>
<dbReference type="KEGG" id="mbat:BN1208_0050"/>
<gene>
    <name evidence="7" type="ORF">BN1208_0050</name>
</gene>
<dbReference type="InterPro" id="IPR008638">
    <property type="entry name" value="FhaB/CdiA-like_TPS"/>
</dbReference>
<feature type="chain" id="PRO_5002303448" description="PA14 domain-containing protein" evidence="5">
    <location>
        <begin position="25"/>
        <end position="2982"/>
    </location>
</feature>
<feature type="region of interest" description="Disordered" evidence="4">
    <location>
        <begin position="2244"/>
        <end position="2281"/>
    </location>
</feature>
<dbReference type="InterPro" id="IPR050909">
    <property type="entry name" value="Bact_Autotransporter_VF"/>
</dbReference>
<keyword evidence="3 5" id="KW-0732">Signal</keyword>
<dbReference type="InterPro" id="IPR013425">
    <property type="entry name" value="Autotrns_rpt"/>
</dbReference>
<dbReference type="Proteomes" id="UP000064007">
    <property type="component" value="Chromosome 1"/>
</dbReference>
<feature type="compositionally biased region" description="Low complexity" evidence="4">
    <location>
        <begin position="2246"/>
        <end position="2255"/>
    </location>
</feature>
<evidence type="ECO:0000313" key="8">
    <source>
        <dbReference type="Proteomes" id="UP000064007"/>
    </source>
</evidence>
<feature type="signal peptide" evidence="5">
    <location>
        <begin position="1"/>
        <end position="24"/>
    </location>
</feature>
<accession>A0A0D6ETK9</accession>
<comment type="subcellular location">
    <subcellularLocation>
        <location evidence="1">Secreted</location>
    </subcellularLocation>
</comment>
<evidence type="ECO:0000256" key="4">
    <source>
        <dbReference type="SAM" id="MobiDB-lite"/>
    </source>
</evidence>